<protein>
    <submittedName>
        <fullName evidence="1">Uncharacterized protein</fullName>
    </submittedName>
</protein>
<sequence>MSTCPLCWLDMEPFQKLAGRRATDQRTLVDGPVPYVSTYELITARHSLAVLSVRVSGRRHALSAYIGPCAGSLLLLNMWKILEVVTLLQQRRKDIVWNMKR</sequence>
<name>A0A016TBL4_9BILA</name>
<accession>A0A016TBL4</accession>
<reference evidence="2" key="1">
    <citation type="journal article" date="2015" name="Nat. Genet.">
        <title>The genome and transcriptome of the zoonotic hookworm Ancylostoma ceylanicum identify infection-specific gene families.</title>
        <authorList>
            <person name="Schwarz E.M."/>
            <person name="Hu Y."/>
            <person name="Antoshechkin I."/>
            <person name="Miller M.M."/>
            <person name="Sternberg P.W."/>
            <person name="Aroian R.V."/>
        </authorList>
    </citation>
    <scope>NUCLEOTIDE SEQUENCE</scope>
    <source>
        <strain evidence="2">HY135</strain>
    </source>
</reference>
<evidence type="ECO:0000313" key="2">
    <source>
        <dbReference type="Proteomes" id="UP000024635"/>
    </source>
</evidence>
<proteinExistence type="predicted"/>
<gene>
    <name evidence="1" type="primary">Acey_s0118.g733</name>
    <name evidence="1" type="ORF">Y032_0118g733</name>
</gene>
<dbReference type="Proteomes" id="UP000024635">
    <property type="component" value="Unassembled WGS sequence"/>
</dbReference>
<comment type="caution">
    <text evidence="1">The sequence shown here is derived from an EMBL/GenBank/DDBJ whole genome shotgun (WGS) entry which is preliminary data.</text>
</comment>
<dbReference type="AlphaFoldDB" id="A0A016TBL4"/>
<organism evidence="1 2">
    <name type="scientific">Ancylostoma ceylanicum</name>
    <dbReference type="NCBI Taxonomy" id="53326"/>
    <lineage>
        <taxon>Eukaryota</taxon>
        <taxon>Metazoa</taxon>
        <taxon>Ecdysozoa</taxon>
        <taxon>Nematoda</taxon>
        <taxon>Chromadorea</taxon>
        <taxon>Rhabditida</taxon>
        <taxon>Rhabditina</taxon>
        <taxon>Rhabditomorpha</taxon>
        <taxon>Strongyloidea</taxon>
        <taxon>Ancylostomatidae</taxon>
        <taxon>Ancylostomatinae</taxon>
        <taxon>Ancylostoma</taxon>
    </lineage>
</organism>
<keyword evidence="2" id="KW-1185">Reference proteome</keyword>
<dbReference type="EMBL" id="JARK01001454">
    <property type="protein sequence ID" value="EYC00028.1"/>
    <property type="molecule type" value="Genomic_DNA"/>
</dbReference>
<evidence type="ECO:0000313" key="1">
    <source>
        <dbReference type="EMBL" id="EYC00028.1"/>
    </source>
</evidence>